<evidence type="ECO:0000256" key="5">
    <source>
        <dbReference type="ARBA" id="ARBA00023136"/>
    </source>
</evidence>
<feature type="transmembrane region" description="Helical" evidence="7">
    <location>
        <begin position="44"/>
        <end position="60"/>
    </location>
</feature>
<feature type="transmembrane region" description="Helical" evidence="7">
    <location>
        <begin position="81"/>
        <end position="102"/>
    </location>
</feature>
<evidence type="ECO:0000256" key="7">
    <source>
        <dbReference type="SAM" id="Phobius"/>
    </source>
</evidence>
<feature type="compositionally biased region" description="Polar residues" evidence="6">
    <location>
        <begin position="798"/>
        <end position="807"/>
    </location>
</feature>
<feature type="domain" description="Metallo-beta-lactamase" evidence="8">
    <location>
        <begin position="550"/>
        <end position="732"/>
    </location>
</feature>
<dbReference type="RefSeq" id="WP_345186128.1">
    <property type="nucleotide sequence ID" value="NZ_BAABGP010000011.1"/>
</dbReference>
<gene>
    <name evidence="9" type="ORF">GCM10023171_17260</name>
</gene>
<dbReference type="InterPro" id="IPR052159">
    <property type="entry name" value="Competence_DNA_uptake"/>
</dbReference>
<feature type="transmembrane region" description="Helical" evidence="7">
    <location>
        <begin position="413"/>
        <end position="435"/>
    </location>
</feature>
<evidence type="ECO:0000256" key="2">
    <source>
        <dbReference type="ARBA" id="ARBA00022475"/>
    </source>
</evidence>
<dbReference type="Pfam" id="PF03772">
    <property type="entry name" value="Competence"/>
    <property type="match status" value="1"/>
</dbReference>
<dbReference type="InterPro" id="IPR004477">
    <property type="entry name" value="ComEC_N"/>
</dbReference>
<dbReference type="SUPFAM" id="SSF56281">
    <property type="entry name" value="Metallo-hydrolase/oxidoreductase"/>
    <property type="match status" value="1"/>
</dbReference>
<proteinExistence type="predicted"/>
<feature type="transmembrane region" description="Helical" evidence="7">
    <location>
        <begin position="447"/>
        <end position="469"/>
    </location>
</feature>
<feature type="compositionally biased region" description="Pro residues" evidence="6">
    <location>
        <begin position="786"/>
        <end position="797"/>
    </location>
</feature>
<evidence type="ECO:0000259" key="8">
    <source>
        <dbReference type="SMART" id="SM00849"/>
    </source>
</evidence>
<keyword evidence="2" id="KW-1003">Cell membrane</keyword>
<keyword evidence="5 7" id="KW-0472">Membrane</keyword>
<evidence type="ECO:0000256" key="4">
    <source>
        <dbReference type="ARBA" id="ARBA00022989"/>
    </source>
</evidence>
<evidence type="ECO:0000313" key="9">
    <source>
        <dbReference type="EMBL" id="GAA4484407.1"/>
    </source>
</evidence>
<feature type="transmembrane region" description="Helical" evidence="7">
    <location>
        <begin position="509"/>
        <end position="528"/>
    </location>
</feature>
<feature type="region of interest" description="Disordered" evidence="6">
    <location>
        <begin position="780"/>
        <end position="807"/>
    </location>
</feature>
<dbReference type="InterPro" id="IPR036866">
    <property type="entry name" value="RibonucZ/Hydroxyglut_hydro"/>
</dbReference>
<reference evidence="10" key="1">
    <citation type="journal article" date="2019" name="Int. J. Syst. Evol. Microbiol.">
        <title>The Global Catalogue of Microorganisms (GCM) 10K type strain sequencing project: providing services to taxonomists for standard genome sequencing and annotation.</title>
        <authorList>
            <consortium name="The Broad Institute Genomics Platform"/>
            <consortium name="The Broad Institute Genome Sequencing Center for Infectious Disease"/>
            <person name="Wu L."/>
            <person name="Ma J."/>
        </authorList>
    </citation>
    <scope>NUCLEOTIDE SEQUENCE [LARGE SCALE GENOMIC DNA]</scope>
    <source>
        <strain evidence="10">JCM 17839</strain>
    </source>
</reference>
<dbReference type="EMBL" id="BAABGP010000011">
    <property type="protein sequence ID" value="GAA4484407.1"/>
    <property type="molecule type" value="Genomic_DNA"/>
</dbReference>
<feature type="transmembrane region" description="Helical" evidence="7">
    <location>
        <begin position="385"/>
        <end position="407"/>
    </location>
</feature>
<feature type="transmembrane region" description="Helical" evidence="7">
    <location>
        <begin position="356"/>
        <end position="373"/>
    </location>
</feature>
<dbReference type="Pfam" id="PF00753">
    <property type="entry name" value="Lactamase_B"/>
    <property type="match status" value="1"/>
</dbReference>
<organism evidence="9 10">
    <name type="scientific">Microbacterium panaciterrae</name>
    <dbReference type="NCBI Taxonomy" id="985759"/>
    <lineage>
        <taxon>Bacteria</taxon>
        <taxon>Bacillati</taxon>
        <taxon>Actinomycetota</taxon>
        <taxon>Actinomycetes</taxon>
        <taxon>Micrococcales</taxon>
        <taxon>Microbacteriaceae</taxon>
        <taxon>Microbacterium</taxon>
    </lineage>
</organism>
<dbReference type="Gene3D" id="3.60.15.10">
    <property type="entry name" value="Ribonuclease Z/Hydroxyacylglutathione hydrolase-like"/>
    <property type="match status" value="1"/>
</dbReference>
<dbReference type="Proteomes" id="UP001500731">
    <property type="component" value="Unassembled WGS sequence"/>
</dbReference>
<sequence>MTGDASAVPAPHPHQRLRDVRMVPVAVTAWTVALLVSFLPAVSWPLLGAAVLLGAILLPVRRRMAASPVGLYRAAARAVPLLIVCAGVAGGIGGSIALTTVARDEAAGWAGHAVTAEVSVRSLPSVGADGRLWADADTIRIGPGDRLRDLGVPVRIGIPVDARSATLGPGTVLRLTAQTKGTDAGERAALVLFAAGSVEHLSRGGPVETLAGDVRAAFIARTQRLPEPGSELLPGLAVGDVRAVSPELDAAMKASGLSHLTAVSGSNLALVAAAGFGIVTLLGGGRFLRIAVAALALAGFVVLVTPQPSVIRAAAMAGVAMFALLLGRPRAGLSVLLLAVTVLLLADPRLAAAPGFALSAAATAGLIVLAPPLARGLGRWLPRPLALAIAVPLSAQLACGPIIALFAAQQSVVAVLANLLAEPASPIATVLGLLACLAMPVPPVADLFAAAAWLPSAWIAQTAVMTAALPAATVAAPAGIGTALVVAALSAGLYALIVPHRPLRPLVRMLVAGLLAVTVGATGGWAVLQGPVALAQRPADWSIAMCDIGQGDAILVRSAGHVMLIDTGPDHEPLRRCLGDLGIDRLDVLLLTHFDHDHAGAADELAGRADVVLHGPPGTPKHEQLLRRLQQRGARLVTAAAGMTGRLGDADWRVLWPRRDEKVFPPGNDVGVIVEVSGGGVPRSLFLADLSAASQGMLRRIARPHDETIVKVAHHGSADQDPQLYAVLNPALALISVGEGNDYGHPRASTLDMLRALGVPILRTDQRGTILVSQGEDGLRVWAERPTPPATPDPNPSGRPTTTARAP</sequence>
<keyword evidence="10" id="KW-1185">Reference proteome</keyword>
<evidence type="ECO:0000256" key="3">
    <source>
        <dbReference type="ARBA" id="ARBA00022692"/>
    </source>
</evidence>
<name>A0ABP8P9X9_9MICO</name>
<keyword evidence="3 7" id="KW-0812">Transmembrane</keyword>
<evidence type="ECO:0000256" key="1">
    <source>
        <dbReference type="ARBA" id="ARBA00004651"/>
    </source>
</evidence>
<feature type="transmembrane region" description="Helical" evidence="7">
    <location>
        <begin position="287"/>
        <end position="304"/>
    </location>
</feature>
<dbReference type="SMART" id="SM00849">
    <property type="entry name" value="Lactamase_B"/>
    <property type="match status" value="1"/>
</dbReference>
<dbReference type="InterPro" id="IPR001279">
    <property type="entry name" value="Metallo-B-lactamas"/>
</dbReference>
<keyword evidence="4 7" id="KW-1133">Transmembrane helix</keyword>
<feature type="transmembrane region" description="Helical" evidence="7">
    <location>
        <begin position="262"/>
        <end position="282"/>
    </location>
</feature>
<dbReference type="PANTHER" id="PTHR30619:SF1">
    <property type="entry name" value="RECOMBINATION PROTEIN 2"/>
    <property type="match status" value="1"/>
</dbReference>
<dbReference type="PANTHER" id="PTHR30619">
    <property type="entry name" value="DNA INTERNALIZATION/COMPETENCE PROTEIN COMEC/REC2"/>
    <property type="match status" value="1"/>
</dbReference>
<feature type="transmembrane region" description="Helical" evidence="7">
    <location>
        <begin position="475"/>
        <end position="497"/>
    </location>
</feature>
<protein>
    <submittedName>
        <fullName evidence="9">ComEC/Rec2 family competence protein</fullName>
    </submittedName>
</protein>
<evidence type="ECO:0000313" key="10">
    <source>
        <dbReference type="Proteomes" id="UP001500731"/>
    </source>
</evidence>
<comment type="caution">
    <text evidence="9">The sequence shown here is derived from an EMBL/GenBank/DDBJ whole genome shotgun (WGS) entry which is preliminary data.</text>
</comment>
<dbReference type="NCBIfam" id="TIGR00360">
    <property type="entry name" value="ComEC_N-term"/>
    <property type="match status" value="1"/>
</dbReference>
<dbReference type="InterPro" id="IPR035681">
    <property type="entry name" value="ComA-like_MBL"/>
</dbReference>
<evidence type="ECO:0000256" key="6">
    <source>
        <dbReference type="SAM" id="MobiDB-lite"/>
    </source>
</evidence>
<accession>A0ABP8P9X9</accession>
<feature type="transmembrane region" description="Helical" evidence="7">
    <location>
        <begin position="333"/>
        <end position="350"/>
    </location>
</feature>
<comment type="subcellular location">
    <subcellularLocation>
        <location evidence="1">Cell membrane</location>
        <topology evidence="1">Multi-pass membrane protein</topology>
    </subcellularLocation>
</comment>
<dbReference type="CDD" id="cd07731">
    <property type="entry name" value="ComA-like_MBL-fold"/>
    <property type="match status" value="1"/>
</dbReference>
<feature type="transmembrane region" description="Helical" evidence="7">
    <location>
        <begin position="20"/>
        <end position="38"/>
    </location>
</feature>